<protein>
    <submittedName>
        <fullName evidence="2">Uncharacterized protein</fullName>
    </submittedName>
</protein>
<comment type="caution">
    <text evidence="2">The sequence shown here is derived from an EMBL/GenBank/DDBJ whole genome shotgun (WGS) entry which is preliminary data.</text>
</comment>
<keyword evidence="1" id="KW-0812">Transmembrane</keyword>
<accession>A0ABR1XUQ0</accession>
<feature type="transmembrane region" description="Helical" evidence="1">
    <location>
        <begin position="12"/>
        <end position="42"/>
    </location>
</feature>
<gene>
    <name evidence="2" type="ORF">IWX90DRAFT_434175</name>
</gene>
<evidence type="ECO:0000313" key="2">
    <source>
        <dbReference type="EMBL" id="KAK8166923.1"/>
    </source>
</evidence>
<evidence type="ECO:0000313" key="3">
    <source>
        <dbReference type="Proteomes" id="UP001456524"/>
    </source>
</evidence>
<keyword evidence="3" id="KW-1185">Reference proteome</keyword>
<dbReference type="Proteomes" id="UP001456524">
    <property type="component" value="Unassembled WGS sequence"/>
</dbReference>
<keyword evidence="1" id="KW-1133">Transmembrane helix</keyword>
<reference evidence="2 3" key="1">
    <citation type="journal article" date="2022" name="G3 (Bethesda)">
        <title>Enemy or ally: a genomic approach to elucidate the lifestyle of Phyllosticta citrichinaensis.</title>
        <authorList>
            <person name="Buijs V.A."/>
            <person name="Groenewald J.Z."/>
            <person name="Haridas S."/>
            <person name="LaButti K.M."/>
            <person name="Lipzen A."/>
            <person name="Martin F.M."/>
            <person name="Barry K."/>
            <person name="Grigoriev I.V."/>
            <person name="Crous P.W."/>
            <person name="Seidl M.F."/>
        </authorList>
    </citation>
    <scope>NUCLEOTIDE SEQUENCE [LARGE SCALE GENOMIC DNA]</scope>
    <source>
        <strain evidence="2 3">CBS 129764</strain>
    </source>
</reference>
<evidence type="ECO:0000256" key="1">
    <source>
        <dbReference type="SAM" id="Phobius"/>
    </source>
</evidence>
<dbReference type="EMBL" id="JBBWUH010000005">
    <property type="protein sequence ID" value="KAK8166923.1"/>
    <property type="molecule type" value="Genomic_DNA"/>
</dbReference>
<keyword evidence="1" id="KW-0472">Membrane</keyword>
<sequence length="173" mass="19574">MFYFFLLPCVWYSFSFVTACLLFCWPFNRLCLFCLLLCSVLFSSHSIPRTACFLFLGFLSLSLSLSPLHPFPSLLFYRNQQIDFSPCPPSTPRNSLMYERCPSAKGSPWFSLHLPISSSCTAPALPAPPPLIIVRPFTPTPTPTRGRLTPPPPLVLSCLAHLPHTWYIYCTVH</sequence>
<organism evidence="2 3">
    <name type="scientific">Phyllosticta citrichinensis</name>
    <dbReference type="NCBI Taxonomy" id="1130410"/>
    <lineage>
        <taxon>Eukaryota</taxon>
        <taxon>Fungi</taxon>
        <taxon>Dikarya</taxon>
        <taxon>Ascomycota</taxon>
        <taxon>Pezizomycotina</taxon>
        <taxon>Dothideomycetes</taxon>
        <taxon>Dothideomycetes incertae sedis</taxon>
        <taxon>Botryosphaeriales</taxon>
        <taxon>Phyllostictaceae</taxon>
        <taxon>Phyllosticta</taxon>
    </lineage>
</organism>
<name>A0ABR1XUQ0_9PEZI</name>
<proteinExistence type="predicted"/>